<protein>
    <submittedName>
        <fullName evidence="2">HD domain-containing phosphohydrolase</fullName>
    </submittedName>
</protein>
<dbReference type="SUPFAM" id="SSF109604">
    <property type="entry name" value="HD-domain/PDEase-like"/>
    <property type="match status" value="1"/>
</dbReference>
<gene>
    <name evidence="2" type="ORF">V6U78_11370</name>
</gene>
<evidence type="ECO:0000313" key="2">
    <source>
        <dbReference type="EMBL" id="MFK7161636.1"/>
    </source>
</evidence>
<dbReference type="Proteomes" id="UP001621714">
    <property type="component" value="Unassembled WGS sequence"/>
</dbReference>
<feature type="domain" description="HD-GYP" evidence="1">
    <location>
        <begin position="125"/>
        <end position="322"/>
    </location>
</feature>
<dbReference type="EMBL" id="JBANFI010000007">
    <property type="protein sequence ID" value="MFK7161636.1"/>
    <property type="molecule type" value="Genomic_DNA"/>
</dbReference>
<sequence>MSSSRARARYIKLKKDQLIVGDKAPFHVYTRRGVLLLSRGMPIENDFQVASLEMQGYLDPDEKVIQRQDATEVHGIRYTKDVNPFLELDSFYQALYGIHQDLMEQKRPQGLSFEIRNIAIRLPLLALRKPAALLGAAHWPHHEPSMSLGQALRSAVLIAVVAQQQLRLPAPQLQATLCAALTANLSLTKMQDELHQLPRPLSEVQRRRMQSHPQKTAQLLELLGVEDELWLEAVRQHHERLDGSGYPQGLQGKAIGLGARLIGLADTYMAMTSPRQYRTPLSPRQAMRELLGGENQQLDARLGKAFLRSLGVFPPGSVVALDNGDTAVVVEPGASLNQPICAAIKAASGEFYLQPLRRDTSDFQYRIIKVLGQEILHKRQPFLFWNTHPSQRM</sequence>
<dbReference type="PROSITE" id="PS51832">
    <property type="entry name" value="HD_GYP"/>
    <property type="match status" value="1"/>
</dbReference>
<accession>A0ABW8Q0K6</accession>
<evidence type="ECO:0000259" key="1">
    <source>
        <dbReference type="PROSITE" id="PS51832"/>
    </source>
</evidence>
<keyword evidence="3" id="KW-1185">Reference proteome</keyword>
<name>A0ABW8Q0K6_9GAMM</name>
<comment type="caution">
    <text evidence="2">The sequence shown here is derived from an EMBL/GenBank/DDBJ whole genome shotgun (WGS) entry which is preliminary data.</text>
</comment>
<proteinExistence type="predicted"/>
<dbReference type="RefSeq" id="WP_405340838.1">
    <property type="nucleotide sequence ID" value="NZ_JBANFI010000007.1"/>
</dbReference>
<dbReference type="CDD" id="cd00077">
    <property type="entry name" value="HDc"/>
    <property type="match status" value="1"/>
</dbReference>
<dbReference type="PANTHER" id="PTHR43155:SF2">
    <property type="entry name" value="CYCLIC DI-GMP PHOSPHODIESTERASE PA4108"/>
    <property type="match status" value="1"/>
</dbReference>
<dbReference type="PANTHER" id="PTHR43155">
    <property type="entry name" value="CYCLIC DI-GMP PHOSPHODIESTERASE PA4108-RELATED"/>
    <property type="match status" value="1"/>
</dbReference>
<organism evidence="2 3">
    <name type="scientific">Marinospirillum alkalitolerans</name>
    <dbReference type="NCBI Taxonomy" id="3123374"/>
    <lineage>
        <taxon>Bacteria</taxon>
        <taxon>Pseudomonadati</taxon>
        <taxon>Pseudomonadota</taxon>
        <taxon>Gammaproteobacteria</taxon>
        <taxon>Oceanospirillales</taxon>
        <taxon>Oceanospirillaceae</taxon>
        <taxon>Marinospirillum</taxon>
    </lineage>
</organism>
<dbReference type="Gene3D" id="1.10.3210.10">
    <property type="entry name" value="Hypothetical protein af1432"/>
    <property type="match status" value="1"/>
</dbReference>
<dbReference type="Pfam" id="PF13487">
    <property type="entry name" value="HD_5"/>
    <property type="match status" value="1"/>
</dbReference>
<reference evidence="2 3" key="1">
    <citation type="submission" date="2024-02" db="EMBL/GenBank/DDBJ databases">
        <title>Marinospirillum sp. MEB 164 isolated from Lonar lake sediment.</title>
        <authorList>
            <person name="Joshi A."/>
            <person name="Thite S."/>
        </authorList>
    </citation>
    <scope>NUCLEOTIDE SEQUENCE [LARGE SCALE GENOMIC DNA]</scope>
    <source>
        <strain evidence="2 3">MEB164</strain>
    </source>
</reference>
<dbReference type="InterPro" id="IPR003607">
    <property type="entry name" value="HD/PDEase_dom"/>
</dbReference>
<evidence type="ECO:0000313" key="3">
    <source>
        <dbReference type="Proteomes" id="UP001621714"/>
    </source>
</evidence>
<dbReference type="InterPro" id="IPR037522">
    <property type="entry name" value="HD_GYP_dom"/>
</dbReference>